<dbReference type="AlphaFoldDB" id="A0AAD5RLN3"/>
<evidence type="ECO:0000313" key="2">
    <source>
        <dbReference type="EMBL" id="KAJ2897031.1"/>
    </source>
</evidence>
<protein>
    <submittedName>
        <fullName evidence="2">Uncharacterized protein</fullName>
    </submittedName>
</protein>
<feature type="compositionally biased region" description="Polar residues" evidence="1">
    <location>
        <begin position="58"/>
        <end position="70"/>
    </location>
</feature>
<dbReference type="PANTHER" id="PTHR38167:SF1">
    <property type="entry name" value="C2H2-TYPE DOMAIN-CONTAINING PROTEIN"/>
    <property type="match status" value="1"/>
</dbReference>
<feature type="compositionally biased region" description="Basic and acidic residues" evidence="1">
    <location>
        <begin position="161"/>
        <end position="177"/>
    </location>
</feature>
<dbReference type="EMBL" id="JAKWBI020000298">
    <property type="protein sequence ID" value="KAJ2897031.1"/>
    <property type="molecule type" value="Genomic_DNA"/>
</dbReference>
<dbReference type="Proteomes" id="UP001201980">
    <property type="component" value="Unassembled WGS sequence"/>
</dbReference>
<proteinExistence type="predicted"/>
<keyword evidence="3" id="KW-1185">Reference proteome</keyword>
<evidence type="ECO:0000256" key="1">
    <source>
        <dbReference type="SAM" id="MobiDB-lite"/>
    </source>
</evidence>
<sequence>MDRPISSVEPLWGMERLKESTSSQAHAVLAEICHNSSQVRRQAVGVLDKIQKERRCGQNGSSRLNPNSTPLPKPKRASNAIRGSEKKEREKKKKKRASLGQGQENGNLGRDEVAKPRELRELSMERRMDRSTAPPTPSIELVPPEMRLGVQLSSGKKRKRDSLDSGKRGKEGDEERARRRQRVSLGNARGEGAAVAVPTPRRASRAKEIPVPVPVPVPAPAPAPVPPPETPRMTTVAVPIEPPKLKRPPMGLMRGMPKRKKDVEIWVDSDSDDCVEVIPQTQHLVQVGEERDYLNLVSETWGSIQQYGDCLDGAQHARQSVEADEDDDNNDIEEIEERSKTLSIPRPAATRRRSPERNLAPPRTPQLPAARPVQAVETIHFFVCSNCDGVYAQEYNPAGGCSYHHGYLEVNALSPIWDEWDGRYQGPKLHANTICERPEGFLWTCCELDGTSTTCPRGRHTTEKRLPRLEYKDVVKGYLGNVVQEWSREPWWMERYFKGRKHKTRGSGRRREVARRQAGNGNGNGRLGLDRRRPIVLS</sequence>
<accession>A0AAD5RLN3</accession>
<name>A0AAD5RLN3_9PEZI</name>
<reference evidence="2" key="1">
    <citation type="submission" date="2022-07" db="EMBL/GenBank/DDBJ databases">
        <title>Draft genome sequence of Zalerion maritima ATCC 34329, a (micro)plastics degrading marine fungus.</title>
        <authorList>
            <person name="Paco A."/>
            <person name="Goncalves M.F.M."/>
            <person name="Rocha-Santos T.A.P."/>
            <person name="Alves A."/>
        </authorList>
    </citation>
    <scope>NUCLEOTIDE SEQUENCE</scope>
    <source>
        <strain evidence="2">ATCC 34329</strain>
    </source>
</reference>
<feature type="region of interest" description="Disordered" evidence="1">
    <location>
        <begin position="338"/>
        <end position="369"/>
    </location>
</feature>
<dbReference type="PANTHER" id="PTHR38167">
    <property type="entry name" value="C2H2-TYPE DOMAIN-CONTAINING PROTEIN"/>
    <property type="match status" value="1"/>
</dbReference>
<feature type="compositionally biased region" description="Basic and acidic residues" evidence="1">
    <location>
        <begin position="528"/>
        <end position="538"/>
    </location>
</feature>
<feature type="region of interest" description="Disordered" evidence="1">
    <location>
        <begin position="52"/>
        <end position="235"/>
    </location>
</feature>
<gene>
    <name evidence="2" type="ORF">MKZ38_005020</name>
</gene>
<feature type="compositionally biased region" description="Basic and acidic residues" evidence="1">
    <location>
        <begin position="109"/>
        <end position="130"/>
    </location>
</feature>
<feature type="compositionally biased region" description="Pro residues" evidence="1">
    <location>
        <begin position="211"/>
        <end position="230"/>
    </location>
</feature>
<organism evidence="2 3">
    <name type="scientific">Zalerion maritima</name>
    <dbReference type="NCBI Taxonomy" id="339359"/>
    <lineage>
        <taxon>Eukaryota</taxon>
        <taxon>Fungi</taxon>
        <taxon>Dikarya</taxon>
        <taxon>Ascomycota</taxon>
        <taxon>Pezizomycotina</taxon>
        <taxon>Sordariomycetes</taxon>
        <taxon>Lulworthiomycetidae</taxon>
        <taxon>Lulworthiales</taxon>
        <taxon>Lulworthiaceae</taxon>
        <taxon>Zalerion</taxon>
    </lineage>
</organism>
<feature type="region of interest" description="Disordered" evidence="1">
    <location>
        <begin position="503"/>
        <end position="538"/>
    </location>
</feature>
<evidence type="ECO:0000313" key="3">
    <source>
        <dbReference type="Proteomes" id="UP001201980"/>
    </source>
</evidence>
<comment type="caution">
    <text evidence="2">The sequence shown here is derived from an EMBL/GenBank/DDBJ whole genome shotgun (WGS) entry which is preliminary data.</text>
</comment>